<accession>A0ABU4XKU5</accession>
<dbReference type="Gene3D" id="2.40.50.90">
    <property type="match status" value="1"/>
</dbReference>
<evidence type="ECO:0000313" key="1">
    <source>
        <dbReference type="EMBL" id="MDX8475364.1"/>
    </source>
</evidence>
<protein>
    <submittedName>
        <fullName evidence="1">Uncharacterized protein</fullName>
    </submittedName>
</protein>
<name>A0ABU4XKU5_9HYPH</name>
<organism evidence="1 2">
    <name type="scientific">Mesorhizobium dulcispinae</name>
    <dbReference type="NCBI Taxonomy" id="3072316"/>
    <lineage>
        <taxon>Bacteria</taxon>
        <taxon>Pseudomonadati</taxon>
        <taxon>Pseudomonadota</taxon>
        <taxon>Alphaproteobacteria</taxon>
        <taxon>Hyphomicrobiales</taxon>
        <taxon>Phyllobacteriaceae</taxon>
        <taxon>Mesorhizobium</taxon>
    </lineage>
</organism>
<dbReference type="EMBL" id="JAVIIZ010000019">
    <property type="protein sequence ID" value="MDX8475364.1"/>
    <property type="molecule type" value="Genomic_DNA"/>
</dbReference>
<comment type="caution">
    <text evidence="1">The sequence shown here is derived from an EMBL/GenBank/DDBJ whole genome shotgun (WGS) entry which is preliminary data.</text>
</comment>
<dbReference type="SUPFAM" id="SSF50199">
    <property type="entry name" value="Staphylococcal nuclease"/>
    <property type="match status" value="1"/>
</dbReference>
<dbReference type="InterPro" id="IPR035437">
    <property type="entry name" value="SNase_OB-fold_sf"/>
</dbReference>
<evidence type="ECO:0000313" key="2">
    <source>
        <dbReference type="Proteomes" id="UP001271780"/>
    </source>
</evidence>
<dbReference type="Proteomes" id="UP001271780">
    <property type="component" value="Unassembled WGS sequence"/>
</dbReference>
<sequence length="89" mass="9812">MKHADSLHEISLQNLIGTKQPEPITGVASVIDGNTIEVHGQRIRFNGIDAPESKQYYDDAKGFEYPCGRRSAAALDTSWPPRGRCNARS</sequence>
<gene>
    <name evidence="1" type="ORF">RFM27_25035</name>
</gene>
<reference evidence="1 2" key="1">
    <citation type="submission" date="2023-08" db="EMBL/GenBank/DDBJ databases">
        <title>Implementing the SeqCode for naming new Mesorhizobium species isolated from Vachellia karroo root nodules.</title>
        <authorList>
            <person name="Van Lill M."/>
        </authorList>
    </citation>
    <scope>NUCLEOTIDE SEQUENCE [LARGE SCALE GENOMIC DNA]</scope>
    <source>
        <strain evidence="1 2">VK23A</strain>
    </source>
</reference>
<keyword evidence="2" id="KW-1185">Reference proteome</keyword>
<dbReference type="RefSeq" id="WP_320318303.1">
    <property type="nucleotide sequence ID" value="NZ_JAVIIX010000018.1"/>
</dbReference>
<proteinExistence type="predicted"/>